<dbReference type="GO" id="GO:0046982">
    <property type="term" value="F:protein heterodimerization activity"/>
    <property type="evidence" value="ECO:0007669"/>
    <property type="project" value="InterPro"/>
</dbReference>
<organism evidence="5 6">
    <name type="scientific">Schizosaccharomyces osmophilus</name>
    <dbReference type="NCBI Taxonomy" id="2545709"/>
    <lineage>
        <taxon>Eukaryota</taxon>
        <taxon>Fungi</taxon>
        <taxon>Dikarya</taxon>
        <taxon>Ascomycota</taxon>
        <taxon>Taphrinomycotina</taxon>
        <taxon>Schizosaccharomycetes</taxon>
        <taxon>Schizosaccharomycetales</taxon>
        <taxon>Schizosaccharomycetaceae</taxon>
        <taxon>Schizosaccharomyces</taxon>
    </lineage>
</organism>
<dbReference type="KEGG" id="som:SOMG_02798"/>
<feature type="compositionally biased region" description="Polar residues" evidence="3">
    <location>
        <begin position="225"/>
        <end position="234"/>
    </location>
</feature>
<dbReference type="PANTHER" id="PTHR10252">
    <property type="entry name" value="HISTONE-LIKE TRANSCRIPTION FACTOR CCAAT-RELATED"/>
    <property type="match status" value="1"/>
</dbReference>
<evidence type="ECO:0000313" key="5">
    <source>
        <dbReference type="EMBL" id="WBW73216.1"/>
    </source>
</evidence>
<feature type="domain" description="Transcription factor CBF/NF-Y/archaeal histone" evidence="4">
    <location>
        <begin position="43"/>
        <end position="106"/>
    </location>
</feature>
<feature type="compositionally biased region" description="Basic and acidic residues" evidence="3">
    <location>
        <begin position="161"/>
        <end position="171"/>
    </location>
</feature>
<evidence type="ECO:0000256" key="1">
    <source>
        <dbReference type="ARBA" id="ARBA00004123"/>
    </source>
</evidence>
<dbReference type="InterPro" id="IPR009072">
    <property type="entry name" value="Histone-fold"/>
</dbReference>
<gene>
    <name evidence="5" type="ORF">SOMG_02798</name>
</gene>
<feature type="compositionally biased region" description="Basic residues" evidence="3">
    <location>
        <begin position="132"/>
        <end position="141"/>
    </location>
</feature>
<dbReference type="AlphaFoldDB" id="A0AAF0AV53"/>
<evidence type="ECO:0000256" key="2">
    <source>
        <dbReference type="ARBA" id="ARBA00023242"/>
    </source>
</evidence>
<feature type="compositionally biased region" description="Low complexity" evidence="3">
    <location>
        <begin position="20"/>
        <end position="35"/>
    </location>
</feature>
<dbReference type="GO" id="GO:0017054">
    <property type="term" value="C:negative cofactor 2 complex"/>
    <property type="evidence" value="ECO:0007669"/>
    <property type="project" value="TreeGrafter"/>
</dbReference>
<dbReference type="GO" id="GO:0016251">
    <property type="term" value="F:RNA polymerase II general transcription initiation factor activity"/>
    <property type="evidence" value="ECO:0007669"/>
    <property type="project" value="TreeGrafter"/>
</dbReference>
<dbReference type="SUPFAM" id="SSF47113">
    <property type="entry name" value="Histone-fold"/>
    <property type="match status" value="1"/>
</dbReference>
<dbReference type="PANTHER" id="PTHR10252:SF5">
    <property type="entry name" value="DR1-ASSOCIATED COREPRESSOR"/>
    <property type="match status" value="1"/>
</dbReference>
<feature type="compositionally biased region" description="Basic and acidic residues" evidence="3">
    <location>
        <begin position="207"/>
        <end position="224"/>
    </location>
</feature>
<reference evidence="5 6" key="1">
    <citation type="journal article" date="2023" name="G3 (Bethesda)">
        <title>A high-quality reference genome for the fission yeast Schizosaccharomyces osmophilus.</title>
        <authorList>
            <person name="Jia G.S."/>
            <person name="Zhang W.C."/>
            <person name="Liang Y."/>
            <person name="Liu X.H."/>
            <person name="Rhind N."/>
            <person name="Pidoux A."/>
            <person name="Brysch-Herzberg M."/>
            <person name="Du L.L."/>
        </authorList>
    </citation>
    <scope>NUCLEOTIDE SEQUENCE [LARGE SCALE GENOMIC DNA]</scope>
    <source>
        <strain evidence="5 6">CBS 15793</strain>
    </source>
</reference>
<dbReference type="GO" id="GO:0001046">
    <property type="term" value="F:core promoter sequence-specific DNA binding"/>
    <property type="evidence" value="ECO:0007669"/>
    <property type="project" value="TreeGrafter"/>
</dbReference>
<dbReference type="InterPro" id="IPR050568">
    <property type="entry name" value="Transcr_DNA_Rep_Reg"/>
</dbReference>
<dbReference type="CDD" id="cd22906">
    <property type="entry name" value="HFD_DRAP1"/>
    <property type="match status" value="1"/>
</dbReference>
<dbReference type="InterPro" id="IPR003958">
    <property type="entry name" value="CBFA_NFYB_domain"/>
</dbReference>
<feature type="region of interest" description="Disordered" evidence="3">
    <location>
        <begin position="1"/>
        <end position="35"/>
    </location>
</feature>
<feature type="compositionally biased region" description="Polar residues" evidence="3">
    <location>
        <begin position="144"/>
        <end position="153"/>
    </location>
</feature>
<evidence type="ECO:0000256" key="3">
    <source>
        <dbReference type="SAM" id="MobiDB-lite"/>
    </source>
</evidence>
<evidence type="ECO:0000313" key="6">
    <source>
        <dbReference type="Proteomes" id="UP001212411"/>
    </source>
</evidence>
<dbReference type="Pfam" id="PF00808">
    <property type="entry name" value="CBFD_NFYB_HMF"/>
    <property type="match status" value="1"/>
</dbReference>
<keyword evidence="6" id="KW-1185">Reference proteome</keyword>
<feature type="compositionally biased region" description="Acidic residues" evidence="3">
    <location>
        <begin position="172"/>
        <end position="199"/>
    </location>
</feature>
<evidence type="ECO:0000259" key="4">
    <source>
        <dbReference type="Pfam" id="PF00808"/>
    </source>
</evidence>
<dbReference type="Proteomes" id="UP001212411">
    <property type="component" value="Chromosome 2"/>
</dbReference>
<dbReference type="GeneID" id="80876278"/>
<feature type="compositionally biased region" description="Basic and acidic residues" evidence="3">
    <location>
        <begin position="1"/>
        <end position="13"/>
    </location>
</feature>
<dbReference type="Gene3D" id="1.10.20.10">
    <property type="entry name" value="Histone, subunit A"/>
    <property type="match status" value="1"/>
</dbReference>
<keyword evidence="2" id="KW-0539">Nucleus</keyword>
<sequence length="234" mass="25886">MTEVEPAREEETKPSVSSNAAEESPTNATSTAAAAAAASWKSRFPVARIKKIMQADQDVGKVAQVTPVIMSKALEMFMQSIINESCQQARLHQAKRVTVSHLKHAVKSVEQFDFLQDIVEKIPDAPPIKAERKPKRPRTRRPPQNSENTENTRQASKKSKTKESKKAAESVKEEEEEQEQEQEQEQEPEPEPEPEETAVESEGGSEIIKKEESAEADAMSEKTASENSNSSGEA</sequence>
<dbReference type="EMBL" id="CP115612">
    <property type="protein sequence ID" value="WBW73216.1"/>
    <property type="molecule type" value="Genomic_DNA"/>
</dbReference>
<accession>A0AAF0AV53</accession>
<proteinExistence type="predicted"/>
<name>A0AAF0AV53_9SCHI</name>
<protein>
    <submittedName>
        <fullName evidence="5">DNA polymerase epsilon subunit Dpb3</fullName>
    </submittedName>
</protein>
<feature type="region of interest" description="Disordered" evidence="3">
    <location>
        <begin position="125"/>
        <end position="234"/>
    </location>
</feature>
<comment type="subcellular location">
    <subcellularLocation>
        <location evidence="1">Nucleus</location>
    </subcellularLocation>
</comment>
<dbReference type="RefSeq" id="XP_056037459.1">
    <property type="nucleotide sequence ID" value="XM_056181589.1"/>
</dbReference>